<organism evidence="6 7">
    <name type="scientific">Thioflavicoccus mobilis 8321</name>
    <dbReference type="NCBI Taxonomy" id="765912"/>
    <lineage>
        <taxon>Bacteria</taxon>
        <taxon>Pseudomonadati</taxon>
        <taxon>Pseudomonadota</taxon>
        <taxon>Gammaproteobacteria</taxon>
        <taxon>Chromatiales</taxon>
        <taxon>Chromatiaceae</taxon>
        <taxon>Thioflavicoccus</taxon>
    </lineage>
</organism>
<dbReference type="PANTHER" id="PTHR39455:SF1">
    <property type="entry name" value="CELL DIVISION PROTEIN ZAPD"/>
    <property type="match status" value="1"/>
</dbReference>
<dbReference type="HOGENOM" id="CLU_076303_0_1_6"/>
<evidence type="ECO:0000256" key="2">
    <source>
        <dbReference type="ARBA" id="ARBA00022618"/>
    </source>
</evidence>
<dbReference type="EMBL" id="CP003051">
    <property type="protein sequence ID" value="AGA92262.1"/>
    <property type="molecule type" value="Genomic_DNA"/>
</dbReference>
<keyword evidence="7" id="KW-1185">Reference proteome</keyword>
<dbReference type="GO" id="GO:0043093">
    <property type="term" value="P:FtsZ-dependent cytokinesis"/>
    <property type="evidence" value="ECO:0007669"/>
    <property type="project" value="UniProtKB-UniRule"/>
</dbReference>
<keyword evidence="1 5" id="KW-0963">Cytoplasm</keyword>
<evidence type="ECO:0000313" key="6">
    <source>
        <dbReference type="EMBL" id="AGA92262.1"/>
    </source>
</evidence>
<dbReference type="InterPro" id="IPR009777">
    <property type="entry name" value="ZapD"/>
</dbReference>
<dbReference type="KEGG" id="tmb:Thimo_3606"/>
<dbReference type="Pfam" id="PF07072">
    <property type="entry name" value="ZapD"/>
    <property type="match status" value="1"/>
</dbReference>
<dbReference type="STRING" id="765912.Thimo_3606"/>
<dbReference type="NCBIfam" id="NF003656">
    <property type="entry name" value="PRK05287.1-4"/>
    <property type="match status" value="1"/>
</dbReference>
<evidence type="ECO:0000256" key="4">
    <source>
        <dbReference type="ARBA" id="ARBA00023306"/>
    </source>
</evidence>
<evidence type="ECO:0000256" key="3">
    <source>
        <dbReference type="ARBA" id="ARBA00023210"/>
    </source>
</evidence>
<accession>L0H2I1</accession>
<dbReference type="GO" id="GO:0005737">
    <property type="term" value="C:cytoplasm"/>
    <property type="evidence" value="ECO:0007669"/>
    <property type="project" value="UniProtKB-SubCell"/>
</dbReference>
<keyword evidence="2 5" id="KW-0132">Cell division</keyword>
<dbReference type="Proteomes" id="UP000010816">
    <property type="component" value="Chromosome"/>
</dbReference>
<evidence type="ECO:0000256" key="1">
    <source>
        <dbReference type="ARBA" id="ARBA00022490"/>
    </source>
</evidence>
<dbReference type="eggNOG" id="COG4582">
    <property type="taxonomic scope" value="Bacteria"/>
</dbReference>
<dbReference type="Gene3D" id="1.10.3900.10">
    <property type="entry name" value="YacF-like"/>
    <property type="match status" value="1"/>
</dbReference>
<name>L0H2I1_9GAMM</name>
<dbReference type="InterPro" id="IPR036268">
    <property type="entry name" value="ZapD_sf"/>
</dbReference>
<dbReference type="AlphaFoldDB" id="L0H2I1"/>
<dbReference type="GO" id="GO:0032153">
    <property type="term" value="C:cell division site"/>
    <property type="evidence" value="ECO:0007669"/>
    <property type="project" value="TreeGrafter"/>
</dbReference>
<keyword evidence="3 5" id="KW-0717">Septation</keyword>
<evidence type="ECO:0000313" key="7">
    <source>
        <dbReference type="Proteomes" id="UP000010816"/>
    </source>
</evidence>
<dbReference type="GO" id="GO:0000917">
    <property type="term" value="P:division septum assembly"/>
    <property type="evidence" value="ECO:0007669"/>
    <property type="project" value="UniProtKB-KW"/>
</dbReference>
<reference evidence="6 7" key="1">
    <citation type="submission" date="2011-09" db="EMBL/GenBank/DDBJ databases">
        <title>Complete sequence of chromosome of Thioflavicoccus mobilis 8321.</title>
        <authorList>
            <consortium name="US DOE Joint Genome Institute"/>
            <person name="Lucas S."/>
            <person name="Han J."/>
            <person name="Lapidus A."/>
            <person name="Cheng J.-F."/>
            <person name="Goodwin L."/>
            <person name="Pitluck S."/>
            <person name="Peters L."/>
            <person name="Ovchinnikova G."/>
            <person name="Lu M."/>
            <person name="Detter J.C."/>
            <person name="Han C."/>
            <person name="Tapia R."/>
            <person name="Land M."/>
            <person name="Hauser L."/>
            <person name="Kyrpides N."/>
            <person name="Ivanova N."/>
            <person name="Pagani I."/>
            <person name="Vogl K."/>
            <person name="Liu Z."/>
            <person name="Imhoff J."/>
            <person name="Thiel V."/>
            <person name="Frigaard N.-U."/>
            <person name="Bryant D."/>
            <person name="Woyke T."/>
        </authorList>
    </citation>
    <scope>NUCLEOTIDE SEQUENCE [LARGE SCALE GENOMIC DNA]</scope>
    <source>
        <strain evidence="6 7">8321</strain>
    </source>
</reference>
<protein>
    <recommendedName>
        <fullName evidence="5">Cell division protein ZapD</fullName>
    </recommendedName>
    <alternativeName>
        <fullName evidence="5">Z ring-associated protein D</fullName>
    </alternativeName>
</protein>
<comment type="similarity">
    <text evidence="5">Belongs to the ZapD family.</text>
</comment>
<dbReference type="SUPFAM" id="SSF160950">
    <property type="entry name" value="YacF-like"/>
    <property type="match status" value="1"/>
</dbReference>
<dbReference type="Gene3D" id="2.60.440.10">
    <property type="entry name" value="YacF-like domains"/>
    <property type="match status" value="1"/>
</dbReference>
<dbReference type="PATRIC" id="fig|765912.4.peg.3528"/>
<dbReference type="HAMAP" id="MF_01092">
    <property type="entry name" value="ZapD"/>
    <property type="match status" value="1"/>
</dbReference>
<dbReference type="InterPro" id="IPR027462">
    <property type="entry name" value="ZapD_C"/>
</dbReference>
<proteinExistence type="inferred from homology"/>
<comment type="subcellular location">
    <subcellularLocation>
        <location evidence="5">Cytoplasm</location>
    </subcellularLocation>
    <text evidence="5">Localizes to mid-cell in an FtsZ-dependent manner.</text>
</comment>
<comment type="function">
    <text evidence="5">Cell division factor that enhances FtsZ-ring assembly. Directly interacts with FtsZ and promotes bundling of FtsZ protofilaments, with a reduction in FtsZ GTPase activity.</text>
</comment>
<comment type="subunit">
    <text evidence="5">Interacts with FtsZ.</text>
</comment>
<keyword evidence="4 5" id="KW-0131">Cell cycle</keyword>
<evidence type="ECO:0000256" key="5">
    <source>
        <dbReference type="HAMAP-Rule" id="MF_01092"/>
    </source>
</evidence>
<dbReference type="PANTHER" id="PTHR39455">
    <property type="entry name" value="CELL DIVISION PROTEIN ZAPD"/>
    <property type="match status" value="1"/>
</dbReference>
<gene>
    <name evidence="5" type="primary">zapD</name>
    <name evidence="6" type="ORF">Thimo_3606</name>
</gene>
<sequence>MLTAIQDCPVSQKLVYEHPLNERIRTFLRLEHLFAKAEHFLGGEDPWETRAAIEALLEIVTVTARADVKNELLRELDRHSAALNRIRRQAGVHVDTLDQILAELGEAVAALHALDGQVGQRARDDGLLKAVAQRTAIPGGTCSFDLPLYHSWLAQPGAVRGEWLAAWMEDMRPASEAIGLILTLTRTSASPRPETAPLGFFQESLDSQLPAQMIRVGLEAQEGLFPEISGHKNRYSIRFMEVVDGAKPVQSRDDVAFSLTCCLF</sequence>